<evidence type="ECO:0000313" key="4">
    <source>
        <dbReference type="EMBL" id="VAX17472.1"/>
    </source>
</evidence>
<dbReference type="InterPro" id="IPR047865">
    <property type="entry name" value="Ribosomal_uL10_bac_type"/>
</dbReference>
<evidence type="ECO:0000256" key="3">
    <source>
        <dbReference type="ARBA" id="ARBA00023274"/>
    </source>
</evidence>
<dbReference type="Gene3D" id="6.10.250.290">
    <property type="match status" value="1"/>
</dbReference>
<gene>
    <name evidence="4" type="ORF">MNBD_NITROSPINAE02-2070</name>
</gene>
<dbReference type="CDD" id="cd05797">
    <property type="entry name" value="Ribosomal_L10"/>
    <property type="match status" value="1"/>
</dbReference>
<dbReference type="PANTHER" id="PTHR11560">
    <property type="entry name" value="39S RIBOSOMAL PROTEIN L10, MITOCHONDRIAL"/>
    <property type="match status" value="1"/>
</dbReference>
<name>A0A3B1BN85_9ZZZZ</name>
<dbReference type="SUPFAM" id="SSF160369">
    <property type="entry name" value="Ribosomal protein L10-like"/>
    <property type="match status" value="1"/>
</dbReference>
<sequence>MVTEAKKQKVESLNSSFNDATSAVFVNLAGVTVESLTDLRKNLRRVDTKLKVVKNTLARLAVGKTSYEVALDIFKGPVSVALSYSDDITSPAKAIVDFGKENSNLEILGGVVEGSVLDVEAVRMLAKTPPKPVVQAMFLGLMQAPARNFMGVMEGAAKKLLYVLNAIAEKK</sequence>
<dbReference type="Gene3D" id="3.30.70.1730">
    <property type="match status" value="1"/>
</dbReference>
<keyword evidence="2 4" id="KW-0689">Ribosomal protein</keyword>
<dbReference type="GO" id="GO:1990904">
    <property type="term" value="C:ribonucleoprotein complex"/>
    <property type="evidence" value="ECO:0007669"/>
    <property type="project" value="UniProtKB-KW"/>
</dbReference>
<evidence type="ECO:0000256" key="2">
    <source>
        <dbReference type="ARBA" id="ARBA00022980"/>
    </source>
</evidence>
<dbReference type="Pfam" id="PF00466">
    <property type="entry name" value="Ribosomal_L10"/>
    <property type="match status" value="1"/>
</dbReference>
<dbReference type="AlphaFoldDB" id="A0A3B1BN85"/>
<comment type="similarity">
    <text evidence="1">Belongs to the universal ribosomal protein uL10 family.</text>
</comment>
<proteinExistence type="inferred from homology"/>
<dbReference type="InterPro" id="IPR043141">
    <property type="entry name" value="Ribosomal_uL10-like_sf"/>
</dbReference>
<dbReference type="InterPro" id="IPR001790">
    <property type="entry name" value="Ribosomal_uL10"/>
</dbReference>
<evidence type="ECO:0000256" key="1">
    <source>
        <dbReference type="ARBA" id="ARBA00008889"/>
    </source>
</evidence>
<organism evidence="4">
    <name type="scientific">hydrothermal vent metagenome</name>
    <dbReference type="NCBI Taxonomy" id="652676"/>
    <lineage>
        <taxon>unclassified sequences</taxon>
        <taxon>metagenomes</taxon>
        <taxon>ecological metagenomes</taxon>
    </lineage>
</organism>
<keyword evidence="3" id="KW-0687">Ribonucleoprotein</keyword>
<accession>A0A3B1BN85</accession>
<dbReference type="NCBIfam" id="NF000955">
    <property type="entry name" value="PRK00099.1-1"/>
    <property type="match status" value="1"/>
</dbReference>
<protein>
    <submittedName>
        <fullName evidence="4">LSU ribosomal protein L10p (P0)</fullName>
    </submittedName>
</protein>
<dbReference type="InterPro" id="IPR022973">
    <property type="entry name" value="Ribosomal_uL10_bac"/>
</dbReference>
<reference evidence="4" key="1">
    <citation type="submission" date="2018-06" db="EMBL/GenBank/DDBJ databases">
        <authorList>
            <person name="Zhirakovskaya E."/>
        </authorList>
    </citation>
    <scope>NUCLEOTIDE SEQUENCE</scope>
</reference>
<dbReference type="EMBL" id="UOGE01000022">
    <property type="protein sequence ID" value="VAX17472.1"/>
    <property type="molecule type" value="Genomic_DNA"/>
</dbReference>
<dbReference type="HAMAP" id="MF_00362">
    <property type="entry name" value="Ribosomal_uL10"/>
    <property type="match status" value="1"/>
</dbReference>
<dbReference type="GO" id="GO:0005840">
    <property type="term" value="C:ribosome"/>
    <property type="evidence" value="ECO:0007669"/>
    <property type="project" value="UniProtKB-KW"/>
</dbReference>